<dbReference type="NCBIfam" id="TIGR03696">
    <property type="entry name" value="Rhs_assc_core"/>
    <property type="match status" value="1"/>
</dbReference>
<gene>
    <name evidence="1" type="ORF">SAMN05216230_11475</name>
</gene>
<dbReference type="Gene3D" id="2.180.10.10">
    <property type="entry name" value="RHS repeat-associated core"/>
    <property type="match status" value="1"/>
</dbReference>
<dbReference type="GeneID" id="93680058"/>
<dbReference type="AlphaFoldDB" id="A0A1H9T3H5"/>
<reference evidence="1 2" key="1">
    <citation type="submission" date="2016-10" db="EMBL/GenBank/DDBJ databases">
        <authorList>
            <person name="de Groot N.N."/>
        </authorList>
    </citation>
    <scope>NUCLEOTIDE SEQUENCE [LARGE SCALE GENOMIC DNA]</scope>
    <source>
        <strain evidence="1 2">LMG 27941</strain>
    </source>
</reference>
<dbReference type="Proteomes" id="UP000199221">
    <property type="component" value="Unassembled WGS sequence"/>
</dbReference>
<protein>
    <submittedName>
        <fullName evidence="1">RHS repeat-associated core domain-containing protein</fullName>
    </submittedName>
</protein>
<dbReference type="RefSeq" id="WP_094012359.1">
    <property type="nucleotide sequence ID" value="NZ_CP128543.1"/>
</dbReference>
<name>A0A1H9T3H5_9PSED</name>
<evidence type="ECO:0000313" key="1">
    <source>
        <dbReference type="EMBL" id="SER91309.1"/>
    </source>
</evidence>
<proteinExistence type="predicted"/>
<evidence type="ECO:0000313" key="2">
    <source>
        <dbReference type="Proteomes" id="UP000199221"/>
    </source>
</evidence>
<accession>A0A1H9T3H5</accession>
<dbReference type="InterPro" id="IPR022385">
    <property type="entry name" value="Rhs_assc_core"/>
</dbReference>
<dbReference type="EMBL" id="FOEQ01000014">
    <property type="protein sequence ID" value="SER91309.1"/>
    <property type="molecule type" value="Genomic_DNA"/>
</dbReference>
<organism evidence="1 2">
    <name type="scientific">Pseudomonas soli</name>
    <dbReference type="NCBI Taxonomy" id="1306993"/>
    <lineage>
        <taxon>Bacteria</taxon>
        <taxon>Pseudomonadati</taxon>
        <taxon>Pseudomonadota</taxon>
        <taxon>Gammaproteobacteria</taxon>
        <taxon>Pseudomonadales</taxon>
        <taxon>Pseudomonadaceae</taxon>
        <taxon>Pseudomonas</taxon>
    </lineage>
</organism>
<sequence>MKYFFYMEGRPVVVGEVGAGRRIVRGAGGALAQVGQRDGLLTGTRSDGSITFSAWGSGHFGHVYGPYGFEPSGDHAALLGYAGYLRDSEPGRYLLGNGHRMYSTRLMRFNSPDVLSPFAAGGLNAYAYSEGDPINRIDPSGRVGYQFNQTTVGRWPEQRVVWSRTVPQVNSQSPGSVVFTGAANLTDAMTLHVDNRDRFVGPNYDALQADFESLIPLGMKPEDYGQWVSPELSKQSLLVNRRSAVGALEILDSLASGDYRMDHQNLYLINKKTRSVKIHGGVISSDAKEVFHQYLVFKESVPLHKRLLGDQWKRKFSNTQQYVNLKMALEIRAYWN</sequence>